<feature type="compositionally biased region" description="Basic and acidic residues" evidence="6">
    <location>
        <begin position="372"/>
        <end position="390"/>
    </location>
</feature>
<evidence type="ECO:0000313" key="8">
    <source>
        <dbReference type="EMBL" id="CAI9119805.1"/>
    </source>
</evidence>
<evidence type="ECO:0000256" key="1">
    <source>
        <dbReference type="ARBA" id="ARBA00004141"/>
    </source>
</evidence>
<accession>A0AA35VAB9</accession>
<keyword evidence="4 7" id="KW-1133">Transmembrane helix</keyword>
<dbReference type="RefSeq" id="WP_289843466.1">
    <property type="nucleotide sequence ID" value="NZ_CATKSH010000002.1"/>
</dbReference>
<dbReference type="EMBL" id="CATKSH010000002">
    <property type="protein sequence ID" value="CAI9119805.1"/>
    <property type="molecule type" value="Genomic_DNA"/>
</dbReference>
<evidence type="ECO:0000256" key="4">
    <source>
        <dbReference type="ARBA" id="ARBA00022989"/>
    </source>
</evidence>
<dbReference type="PANTHER" id="PTHR21716">
    <property type="entry name" value="TRANSMEMBRANE PROTEIN"/>
    <property type="match status" value="1"/>
</dbReference>
<feature type="transmembrane region" description="Helical" evidence="7">
    <location>
        <begin position="20"/>
        <end position="41"/>
    </location>
</feature>
<gene>
    <name evidence="8" type="ORF">LMG32879_000630</name>
</gene>
<dbReference type="PANTHER" id="PTHR21716:SF62">
    <property type="entry name" value="TRANSPORT PROTEIN YDBI-RELATED"/>
    <property type="match status" value="1"/>
</dbReference>
<organism evidence="8 9">
    <name type="scientific">Brytella acorum</name>
    <dbReference type="NCBI Taxonomy" id="2959299"/>
    <lineage>
        <taxon>Bacteria</taxon>
        <taxon>Pseudomonadati</taxon>
        <taxon>Pseudomonadota</taxon>
        <taxon>Alphaproteobacteria</taxon>
        <taxon>Acetobacterales</taxon>
        <taxon>Acetobacteraceae</taxon>
        <taxon>Brytella</taxon>
    </lineage>
</organism>
<dbReference type="GO" id="GO:0055085">
    <property type="term" value="P:transmembrane transport"/>
    <property type="evidence" value="ECO:0007669"/>
    <property type="project" value="TreeGrafter"/>
</dbReference>
<evidence type="ECO:0000256" key="6">
    <source>
        <dbReference type="SAM" id="MobiDB-lite"/>
    </source>
</evidence>
<protein>
    <submittedName>
        <fullName evidence="8">AI-2E family transporter</fullName>
    </submittedName>
</protein>
<keyword evidence="3 7" id="KW-0812">Transmembrane</keyword>
<dbReference type="Proteomes" id="UP001176960">
    <property type="component" value="Unassembled WGS sequence"/>
</dbReference>
<feature type="transmembrane region" description="Helical" evidence="7">
    <location>
        <begin position="325"/>
        <end position="348"/>
    </location>
</feature>
<evidence type="ECO:0000256" key="5">
    <source>
        <dbReference type="ARBA" id="ARBA00023136"/>
    </source>
</evidence>
<dbReference type="Pfam" id="PF01594">
    <property type="entry name" value="AI-2E_transport"/>
    <property type="match status" value="1"/>
</dbReference>
<keyword evidence="5 7" id="KW-0472">Membrane</keyword>
<feature type="transmembrane region" description="Helical" evidence="7">
    <location>
        <begin position="230"/>
        <end position="253"/>
    </location>
</feature>
<proteinExistence type="inferred from homology"/>
<comment type="similarity">
    <text evidence="2">Belongs to the autoinducer-2 exporter (AI-2E) (TC 2.A.86) family.</text>
</comment>
<feature type="transmembrane region" description="Helical" evidence="7">
    <location>
        <begin position="77"/>
        <end position="95"/>
    </location>
</feature>
<evidence type="ECO:0000256" key="3">
    <source>
        <dbReference type="ARBA" id="ARBA00022692"/>
    </source>
</evidence>
<feature type="transmembrane region" description="Helical" evidence="7">
    <location>
        <begin position="163"/>
        <end position="186"/>
    </location>
</feature>
<feature type="transmembrane region" description="Helical" evidence="7">
    <location>
        <begin position="260"/>
        <end position="280"/>
    </location>
</feature>
<evidence type="ECO:0000256" key="2">
    <source>
        <dbReference type="ARBA" id="ARBA00009773"/>
    </source>
</evidence>
<feature type="region of interest" description="Disordered" evidence="6">
    <location>
        <begin position="354"/>
        <end position="390"/>
    </location>
</feature>
<evidence type="ECO:0000313" key="9">
    <source>
        <dbReference type="Proteomes" id="UP001176960"/>
    </source>
</evidence>
<comment type="caution">
    <text evidence="8">The sequence shown here is derived from an EMBL/GenBank/DDBJ whole genome shotgun (WGS) entry which is preliminary data.</text>
</comment>
<sequence>MSADTSGDLPASKSQADTSYIFRLLRFALIITIVIIAIWLIGDVLTVVFASALVAVVLHGVARALRRRMPFIPYQAAVGIVAALIVLGVIALFYFSGPQIGDQFIKLKQALVTQYGELKGRMSQSSIGAMVLDHLPESLGGNEKGSSGLGNLGLGFANSVTGILSSAFGVIGTLLVILIAGLYFALTPAIYVEGTLRLIPEHQRPGARKLLLVAGRTLWSWTIGQAFDMLVVGVASGIGLAVIGVPLALALGVVAGLCNFIPYIGAIMGAIPAVLIALSMGTKTTLTVFGLYCVIQFLEGNVLAPFIQRHAVHMPPALAILSQTVFGSILGVPGLILASPLTAALLAVGDRATPPLADDMRVGRTVGETDPSDDRDKEESSEGPDAKRKR</sequence>
<evidence type="ECO:0000256" key="7">
    <source>
        <dbReference type="SAM" id="Phobius"/>
    </source>
</evidence>
<comment type="subcellular location">
    <subcellularLocation>
        <location evidence="1">Membrane</location>
        <topology evidence="1">Multi-pass membrane protein</topology>
    </subcellularLocation>
</comment>
<dbReference type="GO" id="GO:0016020">
    <property type="term" value="C:membrane"/>
    <property type="evidence" value="ECO:0007669"/>
    <property type="project" value="UniProtKB-SubCell"/>
</dbReference>
<feature type="transmembrane region" description="Helical" evidence="7">
    <location>
        <begin position="286"/>
        <end position="304"/>
    </location>
</feature>
<dbReference type="InterPro" id="IPR002549">
    <property type="entry name" value="AI-2E-like"/>
</dbReference>
<reference evidence="8" key="1">
    <citation type="submission" date="2023-03" db="EMBL/GenBank/DDBJ databases">
        <authorList>
            <person name="Cleenwerck I."/>
        </authorList>
    </citation>
    <scope>NUCLEOTIDE SEQUENCE</scope>
    <source>
        <strain evidence="8">LMG 32879</strain>
    </source>
</reference>
<feature type="transmembrane region" description="Helical" evidence="7">
    <location>
        <begin position="47"/>
        <end position="65"/>
    </location>
</feature>
<dbReference type="AlphaFoldDB" id="A0AA35VAB9"/>
<name>A0AA35VAB9_9PROT</name>
<keyword evidence="9" id="KW-1185">Reference proteome</keyword>